<dbReference type="EMBL" id="CADCXU010012841">
    <property type="protein sequence ID" value="CAB0002720.1"/>
    <property type="molecule type" value="Genomic_DNA"/>
</dbReference>
<name>A0A6H5GIH4_9HEMI</name>
<sequence>MFLLSLRETSAGEDSWHFWRDRRGNRVETGPGNWSFPCRSSRIRVFFRNERSTLNLMEVSYRDRGNREESRRVLPNRKRMQASTCGHFQRGITRRLLVQTDHQQLNLANVRATKREFRSIAGNGFCLAVPFDLSGITILVHE</sequence>
<gene>
    <name evidence="1" type="ORF">NTEN_LOCUS8507</name>
</gene>
<dbReference type="Proteomes" id="UP000479000">
    <property type="component" value="Unassembled WGS sequence"/>
</dbReference>
<evidence type="ECO:0000313" key="2">
    <source>
        <dbReference type="Proteomes" id="UP000479000"/>
    </source>
</evidence>
<dbReference type="AlphaFoldDB" id="A0A6H5GIH4"/>
<keyword evidence="2" id="KW-1185">Reference proteome</keyword>
<evidence type="ECO:0000313" key="1">
    <source>
        <dbReference type="EMBL" id="CAB0002720.1"/>
    </source>
</evidence>
<protein>
    <submittedName>
        <fullName evidence="1">Uncharacterized protein</fullName>
    </submittedName>
</protein>
<organism evidence="1 2">
    <name type="scientific">Nesidiocoris tenuis</name>
    <dbReference type="NCBI Taxonomy" id="355587"/>
    <lineage>
        <taxon>Eukaryota</taxon>
        <taxon>Metazoa</taxon>
        <taxon>Ecdysozoa</taxon>
        <taxon>Arthropoda</taxon>
        <taxon>Hexapoda</taxon>
        <taxon>Insecta</taxon>
        <taxon>Pterygota</taxon>
        <taxon>Neoptera</taxon>
        <taxon>Paraneoptera</taxon>
        <taxon>Hemiptera</taxon>
        <taxon>Heteroptera</taxon>
        <taxon>Panheteroptera</taxon>
        <taxon>Cimicomorpha</taxon>
        <taxon>Miridae</taxon>
        <taxon>Dicyphina</taxon>
        <taxon>Nesidiocoris</taxon>
    </lineage>
</organism>
<proteinExistence type="predicted"/>
<reference evidence="1 2" key="1">
    <citation type="submission" date="2020-02" db="EMBL/GenBank/DDBJ databases">
        <authorList>
            <person name="Ferguson B K."/>
        </authorList>
    </citation>
    <scope>NUCLEOTIDE SEQUENCE [LARGE SCALE GENOMIC DNA]</scope>
</reference>
<accession>A0A6H5GIH4</accession>